<evidence type="ECO:0000313" key="2">
    <source>
        <dbReference type="EMBL" id="SPO26824.1"/>
    </source>
</evidence>
<evidence type="ECO:0000313" key="3">
    <source>
        <dbReference type="Proteomes" id="UP000324022"/>
    </source>
</evidence>
<name>A0A5C3E7W6_9BASI</name>
<evidence type="ECO:0000256" key="1">
    <source>
        <dbReference type="SAM" id="MobiDB-lite"/>
    </source>
</evidence>
<dbReference type="OrthoDB" id="3364531at2759"/>
<feature type="region of interest" description="Disordered" evidence="1">
    <location>
        <begin position="56"/>
        <end position="142"/>
    </location>
</feature>
<dbReference type="EMBL" id="OOIN01000015">
    <property type="protein sequence ID" value="SPO26824.1"/>
    <property type="molecule type" value="Genomic_DNA"/>
</dbReference>
<feature type="compositionally biased region" description="Basic and acidic residues" evidence="1">
    <location>
        <begin position="66"/>
        <end position="93"/>
    </location>
</feature>
<feature type="compositionally biased region" description="Low complexity" evidence="1">
    <location>
        <begin position="1"/>
        <end position="16"/>
    </location>
</feature>
<organism evidence="2 3">
    <name type="scientific">Ustilago trichophora</name>
    <dbReference type="NCBI Taxonomy" id="86804"/>
    <lineage>
        <taxon>Eukaryota</taxon>
        <taxon>Fungi</taxon>
        <taxon>Dikarya</taxon>
        <taxon>Basidiomycota</taxon>
        <taxon>Ustilaginomycotina</taxon>
        <taxon>Ustilaginomycetes</taxon>
        <taxon>Ustilaginales</taxon>
        <taxon>Ustilaginaceae</taxon>
        <taxon>Ustilago</taxon>
    </lineage>
</organism>
<accession>A0A5C3E7W6</accession>
<gene>
    <name evidence="2" type="ORF">UTRI_04135_B</name>
</gene>
<proteinExistence type="predicted"/>
<reference evidence="2 3" key="1">
    <citation type="submission" date="2018-03" db="EMBL/GenBank/DDBJ databases">
        <authorList>
            <person name="Guldener U."/>
        </authorList>
    </citation>
    <scope>NUCLEOTIDE SEQUENCE [LARGE SCALE GENOMIC DNA]</scope>
    <source>
        <strain evidence="2 3">NBRC100155</strain>
    </source>
</reference>
<feature type="region of interest" description="Disordered" evidence="1">
    <location>
        <begin position="1"/>
        <end position="24"/>
    </location>
</feature>
<feature type="compositionally biased region" description="Basic and acidic residues" evidence="1">
    <location>
        <begin position="111"/>
        <end position="130"/>
    </location>
</feature>
<keyword evidence="3" id="KW-1185">Reference proteome</keyword>
<protein>
    <submittedName>
        <fullName evidence="2">Uncharacterized protein</fullName>
    </submittedName>
</protein>
<dbReference type="AlphaFoldDB" id="A0A5C3E7W6"/>
<dbReference type="Proteomes" id="UP000324022">
    <property type="component" value="Unassembled WGS sequence"/>
</dbReference>
<feature type="compositionally biased region" description="Basic residues" evidence="1">
    <location>
        <begin position="97"/>
        <end position="110"/>
    </location>
</feature>
<sequence length="142" mass="15854">MAVTAPKKPASAPGPGKQKKKFAEDSGIAHLLSLSQSITDAKSELDNKRIEDKKVKVQAHQLKKQQSAERKKEKSTATVRPEARAKSKAEIKAQLKAQKRDKAKLRKEKRKERAQLDGDQNKTEVKAKTEKKQRKSVSFALA</sequence>